<evidence type="ECO:0000313" key="1">
    <source>
        <dbReference type="Proteomes" id="UP000887579"/>
    </source>
</evidence>
<accession>A0AC34GT04</accession>
<evidence type="ECO:0000313" key="2">
    <source>
        <dbReference type="WBParaSite" id="ES5_v2.g7831.t1"/>
    </source>
</evidence>
<organism evidence="1 2">
    <name type="scientific">Panagrolaimus sp. ES5</name>
    <dbReference type="NCBI Taxonomy" id="591445"/>
    <lineage>
        <taxon>Eukaryota</taxon>
        <taxon>Metazoa</taxon>
        <taxon>Ecdysozoa</taxon>
        <taxon>Nematoda</taxon>
        <taxon>Chromadorea</taxon>
        <taxon>Rhabditida</taxon>
        <taxon>Tylenchina</taxon>
        <taxon>Panagrolaimomorpha</taxon>
        <taxon>Panagrolaimoidea</taxon>
        <taxon>Panagrolaimidae</taxon>
        <taxon>Panagrolaimus</taxon>
    </lineage>
</organism>
<sequence length="337" mass="38358">MDSKRGKLTLDFSKIAVEPQINVVPTNAGILTFPEGHTYEFNARNLIDKGIIGSGSYGGVVNKMEHDASGKIMAVKRVRARDVEKKERDVMLRELKMIIDSQGCEDVVRFYGALFEDGDCWICMEIMDCSLDKFYRQVYKQNERIPEKIIGFITASVVRALNYLKETLNLIHRDIKPSNILLNTQGFVKLCDFGISGYLVDSIAKTQDVGCQIYMAPERLSERRYGVRADVWSFGISLVEVCIGRFPYTDWNSVFDQLQAVVHGDPPFLQAGDYSIELVHFVNKCLIKDTSIRPNFADLIKDPFCVHYNIVDPDEMKVWRNQIGDYVLRFLPTSPVA</sequence>
<name>A0AC34GT04_9BILA</name>
<reference evidence="2" key="1">
    <citation type="submission" date="2022-11" db="UniProtKB">
        <authorList>
            <consortium name="WormBaseParasite"/>
        </authorList>
    </citation>
    <scope>IDENTIFICATION</scope>
</reference>
<dbReference type="WBParaSite" id="ES5_v2.g7831.t1">
    <property type="protein sequence ID" value="ES5_v2.g7831.t1"/>
    <property type="gene ID" value="ES5_v2.g7831"/>
</dbReference>
<proteinExistence type="predicted"/>
<dbReference type="Proteomes" id="UP000887579">
    <property type="component" value="Unplaced"/>
</dbReference>
<protein>
    <submittedName>
        <fullName evidence="2">Protein kinase domain-containing protein</fullName>
    </submittedName>
</protein>